<sequence length="300" mass="32602">MYWSVLGCIVGVEYVAEWLVSWVPFYYPMKTIFLLYLALPQTRGSSYIYVNHLQPFFHSHESQIDATLASFKARVYSFVQERFRAIWDHVAAAIGQQQAASFTPSGGETRTGAPPSLGDPISGPSQLVSGLWRSYGPSIVASGAALMRQSTAAAGSMAADRAWQSFTNSPAGRPAAPPREVSSQSAHDRRRQLEAELAFLSERDTTAGTSAVAVPPLPIPPPSGSYQASRTSSESDLRERGTGKFEEIDIPSDVEGYDVDGNTTDRGRKVRPGAKKNPSWFGGWGGSGTEKEGYERVKTE</sequence>
<dbReference type="Pfam" id="PF03134">
    <property type="entry name" value="TB2_DP1_HVA22"/>
    <property type="match status" value="1"/>
</dbReference>
<evidence type="ECO:0000256" key="6">
    <source>
        <dbReference type="RuleBase" id="RU362006"/>
    </source>
</evidence>
<keyword evidence="9" id="KW-1185">Reference proteome</keyword>
<evidence type="ECO:0000313" key="9">
    <source>
        <dbReference type="Proteomes" id="UP000008063"/>
    </source>
</evidence>
<comment type="subcellular location">
    <subcellularLocation>
        <location evidence="1 6">Membrane</location>
        <topology evidence="1 6">Multi-pass membrane protein</topology>
    </subcellularLocation>
</comment>
<dbReference type="OrthoDB" id="434647at2759"/>
<dbReference type="HOGENOM" id="CLU_064530_0_0_1"/>
<evidence type="ECO:0000256" key="7">
    <source>
        <dbReference type="SAM" id="MobiDB-lite"/>
    </source>
</evidence>
<feature type="compositionally biased region" description="Basic and acidic residues" evidence="7">
    <location>
        <begin position="289"/>
        <end position="300"/>
    </location>
</feature>
<dbReference type="PANTHER" id="PTHR12300:SF161">
    <property type="entry name" value="RECEPTOR EXPRESSION-ENHANCING PROTEIN"/>
    <property type="match status" value="1"/>
</dbReference>
<dbReference type="AlphaFoldDB" id="F8PRU1"/>
<dbReference type="GO" id="GO:0016020">
    <property type="term" value="C:membrane"/>
    <property type="evidence" value="ECO:0007669"/>
    <property type="project" value="UniProtKB-SubCell"/>
</dbReference>
<feature type="region of interest" description="Disordered" evidence="7">
    <location>
        <begin position="166"/>
        <end position="190"/>
    </location>
</feature>
<evidence type="ECO:0000256" key="3">
    <source>
        <dbReference type="ARBA" id="ARBA00022692"/>
    </source>
</evidence>
<evidence type="ECO:0000256" key="4">
    <source>
        <dbReference type="ARBA" id="ARBA00022989"/>
    </source>
</evidence>
<protein>
    <recommendedName>
        <fullName evidence="6">Protein YOP1</fullName>
    </recommendedName>
</protein>
<evidence type="ECO:0000313" key="8">
    <source>
        <dbReference type="EMBL" id="EGO01176.1"/>
    </source>
</evidence>
<comment type="similarity">
    <text evidence="2 6">Belongs to the DP1 family.</text>
</comment>
<dbReference type="STRING" id="936435.F8PRU1"/>
<accession>F8PRU1</accession>
<feature type="region of interest" description="Disordered" evidence="7">
    <location>
        <begin position="101"/>
        <end position="120"/>
    </location>
</feature>
<feature type="compositionally biased region" description="Acidic residues" evidence="7">
    <location>
        <begin position="248"/>
        <end position="258"/>
    </location>
</feature>
<evidence type="ECO:0000256" key="1">
    <source>
        <dbReference type="ARBA" id="ARBA00004141"/>
    </source>
</evidence>
<dbReference type="InParanoid" id="F8PRU1"/>
<feature type="compositionally biased region" description="Basic and acidic residues" evidence="7">
    <location>
        <begin position="233"/>
        <end position="247"/>
    </location>
</feature>
<evidence type="ECO:0000256" key="5">
    <source>
        <dbReference type="ARBA" id="ARBA00023136"/>
    </source>
</evidence>
<keyword evidence="5" id="KW-0472">Membrane</keyword>
<keyword evidence="4" id="KW-1133">Transmembrane helix</keyword>
<name>F8PRU1_SERL3</name>
<dbReference type="eggNOG" id="KOG1726">
    <property type="taxonomic scope" value="Eukaryota"/>
</dbReference>
<dbReference type="PANTHER" id="PTHR12300">
    <property type="entry name" value="HVA22-LIKE PROTEINS"/>
    <property type="match status" value="1"/>
</dbReference>
<keyword evidence="3" id="KW-0812">Transmembrane</keyword>
<reference evidence="9" key="1">
    <citation type="journal article" date="2011" name="Science">
        <title>The plant cell wall-decomposing machinery underlies the functional diversity of forest fungi.</title>
        <authorList>
            <person name="Eastwood D.C."/>
            <person name="Floudas D."/>
            <person name="Binder M."/>
            <person name="Majcherczyk A."/>
            <person name="Schneider P."/>
            <person name="Aerts A."/>
            <person name="Asiegbu F.O."/>
            <person name="Baker S.E."/>
            <person name="Barry K."/>
            <person name="Bendiksby M."/>
            <person name="Blumentritt M."/>
            <person name="Coutinho P.M."/>
            <person name="Cullen D."/>
            <person name="de Vries R.P."/>
            <person name="Gathman A."/>
            <person name="Goodell B."/>
            <person name="Henrissat B."/>
            <person name="Ihrmark K."/>
            <person name="Kauserud H."/>
            <person name="Kohler A."/>
            <person name="LaButti K."/>
            <person name="Lapidus A."/>
            <person name="Lavin J.L."/>
            <person name="Lee Y.-H."/>
            <person name="Lindquist E."/>
            <person name="Lilly W."/>
            <person name="Lucas S."/>
            <person name="Morin E."/>
            <person name="Murat C."/>
            <person name="Oguiza J.A."/>
            <person name="Park J."/>
            <person name="Pisabarro A.G."/>
            <person name="Riley R."/>
            <person name="Rosling A."/>
            <person name="Salamov A."/>
            <person name="Schmidt O."/>
            <person name="Schmutz J."/>
            <person name="Skrede I."/>
            <person name="Stenlid J."/>
            <person name="Wiebenga A."/>
            <person name="Xie X."/>
            <person name="Kuees U."/>
            <person name="Hibbett D.S."/>
            <person name="Hoffmeister D."/>
            <person name="Hoegberg N."/>
            <person name="Martin F."/>
            <person name="Grigoriev I.V."/>
            <person name="Watkinson S.C."/>
        </authorList>
    </citation>
    <scope>NUCLEOTIDE SEQUENCE [LARGE SCALE GENOMIC DNA]</scope>
    <source>
        <strain evidence="9">strain S7.3</strain>
    </source>
</reference>
<dbReference type="OMA" id="FAAHENQ"/>
<dbReference type="EMBL" id="GL945478">
    <property type="protein sequence ID" value="EGO01176.1"/>
    <property type="molecule type" value="Genomic_DNA"/>
</dbReference>
<dbReference type="InterPro" id="IPR004345">
    <property type="entry name" value="TB2_DP1_HVA22"/>
</dbReference>
<dbReference type="Proteomes" id="UP000008063">
    <property type="component" value="Unassembled WGS sequence"/>
</dbReference>
<evidence type="ECO:0000256" key="2">
    <source>
        <dbReference type="ARBA" id="ARBA00008573"/>
    </source>
</evidence>
<feature type="region of interest" description="Disordered" evidence="7">
    <location>
        <begin position="202"/>
        <end position="300"/>
    </location>
</feature>
<gene>
    <name evidence="8" type="ORF">SERLA73DRAFT_87645</name>
</gene>
<organism evidence="9">
    <name type="scientific">Serpula lacrymans var. lacrymans (strain S7.3)</name>
    <name type="common">Dry rot fungus</name>
    <dbReference type="NCBI Taxonomy" id="936435"/>
    <lineage>
        <taxon>Eukaryota</taxon>
        <taxon>Fungi</taxon>
        <taxon>Dikarya</taxon>
        <taxon>Basidiomycota</taxon>
        <taxon>Agaricomycotina</taxon>
        <taxon>Agaricomycetes</taxon>
        <taxon>Agaricomycetidae</taxon>
        <taxon>Boletales</taxon>
        <taxon>Coniophorineae</taxon>
        <taxon>Serpulaceae</taxon>
        <taxon>Serpula</taxon>
    </lineage>
</organism>
<proteinExistence type="inferred from homology"/>